<dbReference type="InterPro" id="IPR017871">
    <property type="entry name" value="ABC_transporter-like_CS"/>
</dbReference>
<keyword evidence="3" id="KW-0813">Transport</keyword>
<evidence type="ECO:0000313" key="10">
    <source>
        <dbReference type="Proteomes" id="UP001235840"/>
    </source>
</evidence>
<dbReference type="Proteomes" id="UP001235840">
    <property type="component" value="Unassembled WGS sequence"/>
</dbReference>
<dbReference type="Gene3D" id="3.40.50.300">
    <property type="entry name" value="P-loop containing nucleotide triphosphate hydrolases"/>
    <property type="match status" value="1"/>
</dbReference>
<keyword evidence="10" id="KW-1185">Reference proteome</keyword>
<name>A0ABT9VY93_9BACI</name>
<evidence type="ECO:0000313" key="9">
    <source>
        <dbReference type="EMBL" id="MDQ0165859.1"/>
    </source>
</evidence>
<comment type="subcellular location">
    <subcellularLocation>
        <location evidence="1">Cell membrane</location>
        <topology evidence="1">Peripheral membrane protein</topology>
    </subcellularLocation>
</comment>
<keyword evidence="5" id="KW-0547">Nucleotide-binding</keyword>
<keyword evidence="7" id="KW-0472">Membrane</keyword>
<evidence type="ECO:0000256" key="3">
    <source>
        <dbReference type="ARBA" id="ARBA00022448"/>
    </source>
</evidence>
<dbReference type="SUPFAM" id="SSF52540">
    <property type="entry name" value="P-loop containing nucleoside triphosphate hydrolases"/>
    <property type="match status" value="1"/>
</dbReference>
<reference evidence="9 10" key="1">
    <citation type="submission" date="2023-07" db="EMBL/GenBank/DDBJ databases">
        <title>Genomic Encyclopedia of Type Strains, Phase IV (KMG-IV): sequencing the most valuable type-strain genomes for metagenomic binning, comparative biology and taxonomic classification.</title>
        <authorList>
            <person name="Goeker M."/>
        </authorList>
    </citation>
    <scope>NUCLEOTIDE SEQUENCE [LARGE SCALE GENOMIC DNA]</scope>
    <source>
        <strain evidence="9 10">DSM 12751</strain>
    </source>
</reference>
<evidence type="ECO:0000256" key="1">
    <source>
        <dbReference type="ARBA" id="ARBA00004202"/>
    </source>
</evidence>
<protein>
    <submittedName>
        <fullName evidence="9">Peptide/nickel transport system ATP-binding protein</fullName>
    </submittedName>
</protein>
<dbReference type="InterPro" id="IPR050388">
    <property type="entry name" value="ABC_Ni/Peptide_Import"/>
</dbReference>
<evidence type="ECO:0000259" key="8">
    <source>
        <dbReference type="PROSITE" id="PS50893"/>
    </source>
</evidence>
<dbReference type="PANTHER" id="PTHR43297:SF2">
    <property type="entry name" value="DIPEPTIDE TRANSPORT ATP-BINDING PROTEIN DPPD"/>
    <property type="match status" value="1"/>
</dbReference>
<dbReference type="GO" id="GO:0005524">
    <property type="term" value="F:ATP binding"/>
    <property type="evidence" value="ECO:0007669"/>
    <property type="project" value="UniProtKB-KW"/>
</dbReference>
<dbReference type="Pfam" id="PF08352">
    <property type="entry name" value="oligo_HPY"/>
    <property type="match status" value="1"/>
</dbReference>
<keyword evidence="4" id="KW-1003">Cell membrane</keyword>
<dbReference type="InterPro" id="IPR013563">
    <property type="entry name" value="Oligopep_ABC_C"/>
</dbReference>
<sequence length="336" mass="37927">MNERKAILRVENLKTFFRTPRGIVKAVNGIDITVYEGETLGIVGESGCGKSVTSLSIMGLLSKSAFTAEGHIYFDEKDLTKLKEREMRRLRGNKISMIFQEPMTSLNPVFTIGEQLSEPLLQHRNLKKRERRQHIIEMLKTVGIPRAEEIIDEYPHQLSGGMRQRVMISLAMLCEPKLLIADEPTTALDVTIQAQILQLMKNIKQEKQMSMILITHDLGVVAEMCDRVVVMYAGQVVESAPIRTLFDEPLHPYTQGLLASLPHSNTRKKELKTIPGSVPRPDDLPKGCAFAPRCPKVFDKCLTDKPPLFEGSVQTSRCWLYEDQLAGGEERRLQDV</sequence>
<dbReference type="InterPro" id="IPR003439">
    <property type="entry name" value="ABC_transporter-like_ATP-bd"/>
</dbReference>
<dbReference type="InterPro" id="IPR003593">
    <property type="entry name" value="AAA+_ATPase"/>
</dbReference>
<keyword evidence="6 9" id="KW-0067">ATP-binding</keyword>
<dbReference type="InterPro" id="IPR027417">
    <property type="entry name" value="P-loop_NTPase"/>
</dbReference>
<dbReference type="CDD" id="cd03257">
    <property type="entry name" value="ABC_NikE_OppD_transporters"/>
    <property type="match status" value="1"/>
</dbReference>
<evidence type="ECO:0000256" key="5">
    <source>
        <dbReference type="ARBA" id="ARBA00022741"/>
    </source>
</evidence>
<evidence type="ECO:0000256" key="2">
    <source>
        <dbReference type="ARBA" id="ARBA00005417"/>
    </source>
</evidence>
<dbReference type="PROSITE" id="PS50893">
    <property type="entry name" value="ABC_TRANSPORTER_2"/>
    <property type="match status" value="1"/>
</dbReference>
<feature type="domain" description="ABC transporter" evidence="8">
    <location>
        <begin position="8"/>
        <end position="258"/>
    </location>
</feature>
<proteinExistence type="inferred from homology"/>
<comment type="caution">
    <text evidence="9">The sequence shown here is derived from an EMBL/GenBank/DDBJ whole genome shotgun (WGS) entry which is preliminary data.</text>
</comment>
<organism evidence="9 10">
    <name type="scientific">Caldalkalibacillus horti</name>
    <dbReference type="NCBI Taxonomy" id="77523"/>
    <lineage>
        <taxon>Bacteria</taxon>
        <taxon>Bacillati</taxon>
        <taxon>Bacillota</taxon>
        <taxon>Bacilli</taxon>
        <taxon>Bacillales</taxon>
        <taxon>Bacillaceae</taxon>
        <taxon>Caldalkalibacillus</taxon>
    </lineage>
</organism>
<dbReference type="Pfam" id="PF00005">
    <property type="entry name" value="ABC_tran"/>
    <property type="match status" value="1"/>
</dbReference>
<accession>A0ABT9VY93</accession>
<evidence type="ECO:0000256" key="7">
    <source>
        <dbReference type="ARBA" id="ARBA00023136"/>
    </source>
</evidence>
<dbReference type="RefSeq" id="WP_307393509.1">
    <property type="nucleotide sequence ID" value="NZ_BAAADK010000032.1"/>
</dbReference>
<dbReference type="PROSITE" id="PS00211">
    <property type="entry name" value="ABC_TRANSPORTER_1"/>
    <property type="match status" value="1"/>
</dbReference>
<comment type="similarity">
    <text evidence="2">Belongs to the ABC transporter superfamily.</text>
</comment>
<dbReference type="PANTHER" id="PTHR43297">
    <property type="entry name" value="OLIGOPEPTIDE TRANSPORT ATP-BINDING PROTEIN APPD"/>
    <property type="match status" value="1"/>
</dbReference>
<evidence type="ECO:0000256" key="6">
    <source>
        <dbReference type="ARBA" id="ARBA00022840"/>
    </source>
</evidence>
<dbReference type="SMART" id="SM00382">
    <property type="entry name" value="AAA"/>
    <property type="match status" value="1"/>
</dbReference>
<dbReference type="NCBIfam" id="TIGR01727">
    <property type="entry name" value="oligo_HPY"/>
    <property type="match status" value="1"/>
</dbReference>
<dbReference type="EMBL" id="JAUSTY010000006">
    <property type="protein sequence ID" value="MDQ0165859.1"/>
    <property type="molecule type" value="Genomic_DNA"/>
</dbReference>
<evidence type="ECO:0000256" key="4">
    <source>
        <dbReference type="ARBA" id="ARBA00022475"/>
    </source>
</evidence>
<gene>
    <name evidence="9" type="ORF">J2S11_001760</name>
</gene>